<dbReference type="KEGG" id="tpol:Mal48_19390"/>
<gene>
    <name evidence="2" type="primary">fhcC</name>
    <name evidence="2" type="ORF">Mal48_19390</name>
</gene>
<dbReference type="Proteomes" id="UP000315724">
    <property type="component" value="Chromosome"/>
</dbReference>
<evidence type="ECO:0000313" key="3">
    <source>
        <dbReference type="Proteomes" id="UP000315724"/>
    </source>
</evidence>
<dbReference type="GO" id="GO:0046914">
    <property type="term" value="F:transition metal ion binding"/>
    <property type="evidence" value="ECO:0007669"/>
    <property type="project" value="InterPro"/>
</dbReference>
<proteinExistence type="predicted"/>
<dbReference type="GO" id="GO:0018493">
    <property type="term" value="F:formylmethanofuran dehydrogenase activity"/>
    <property type="evidence" value="ECO:0007669"/>
    <property type="project" value="InterPro"/>
</dbReference>
<dbReference type="NCBIfam" id="TIGR03122">
    <property type="entry name" value="one_C_dehyd_C"/>
    <property type="match status" value="1"/>
</dbReference>
<dbReference type="Gene3D" id="2.160.20.60">
    <property type="entry name" value="Glutamate synthase, alpha subunit, C-terminal domain"/>
    <property type="match status" value="1"/>
</dbReference>
<dbReference type="Pfam" id="PF01493">
    <property type="entry name" value="GXGXG"/>
    <property type="match status" value="1"/>
</dbReference>
<keyword evidence="2" id="KW-0808">Transferase</keyword>
<evidence type="ECO:0000313" key="2">
    <source>
        <dbReference type="EMBL" id="QDT32692.1"/>
    </source>
</evidence>
<dbReference type="InterPro" id="IPR002489">
    <property type="entry name" value="Glu_synth_asu_C"/>
</dbReference>
<feature type="domain" description="Glutamate synthase alpha subunit C-terminal" evidence="1">
    <location>
        <begin position="58"/>
        <end position="184"/>
    </location>
</feature>
<dbReference type="GO" id="GO:0016787">
    <property type="term" value="F:hydrolase activity"/>
    <property type="evidence" value="ECO:0007669"/>
    <property type="project" value="UniProtKB-KW"/>
</dbReference>
<dbReference type="PANTHER" id="PTHR39673:SF5">
    <property type="entry name" value="TUNGSTEN-CONTAINING FORMYLMETHANOFURAN DEHYDROGENASE 2 SUBUNIT C"/>
    <property type="match status" value="1"/>
</dbReference>
<reference evidence="2 3" key="1">
    <citation type="submission" date="2019-02" db="EMBL/GenBank/DDBJ databases">
        <title>Deep-cultivation of Planctomycetes and their phenomic and genomic characterization uncovers novel biology.</title>
        <authorList>
            <person name="Wiegand S."/>
            <person name="Jogler M."/>
            <person name="Boedeker C."/>
            <person name="Pinto D."/>
            <person name="Vollmers J."/>
            <person name="Rivas-Marin E."/>
            <person name="Kohn T."/>
            <person name="Peeters S.H."/>
            <person name="Heuer A."/>
            <person name="Rast P."/>
            <person name="Oberbeckmann S."/>
            <person name="Bunk B."/>
            <person name="Jeske O."/>
            <person name="Meyerdierks A."/>
            <person name="Storesund J.E."/>
            <person name="Kallscheuer N."/>
            <person name="Luecker S."/>
            <person name="Lage O.M."/>
            <person name="Pohl T."/>
            <person name="Merkel B.J."/>
            <person name="Hornburger P."/>
            <person name="Mueller R.-W."/>
            <person name="Bruemmer F."/>
            <person name="Labrenz M."/>
            <person name="Spormann A.M."/>
            <person name="Op den Camp H."/>
            <person name="Overmann J."/>
            <person name="Amann R."/>
            <person name="Jetten M.S.M."/>
            <person name="Mascher T."/>
            <person name="Medema M.H."/>
            <person name="Devos D.P."/>
            <person name="Kaster A.-K."/>
            <person name="Ovreas L."/>
            <person name="Rohde M."/>
            <person name="Galperin M.Y."/>
            <person name="Jogler C."/>
        </authorList>
    </citation>
    <scope>NUCLEOTIDE SEQUENCE [LARGE SCALE GENOMIC DNA]</scope>
    <source>
        <strain evidence="2 3">Mal48</strain>
    </source>
</reference>
<dbReference type="AlphaFoldDB" id="A0A517QM21"/>
<dbReference type="PANTHER" id="PTHR39673">
    <property type="entry name" value="TUNGSTEN FORMYLMETHANOFURAN DEHYDROGENASE, SUBUNIT C (FWDC)"/>
    <property type="match status" value="1"/>
</dbReference>
<dbReference type="SUPFAM" id="SSF69336">
    <property type="entry name" value="Alpha subunit of glutamate synthase, C-terminal domain"/>
    <property type="match status" value="1"/>
</dbReference>
<dbReference type="InterPro" id="IPR036485">
    <property type="entry name" value="Glu_synth_asu_C_sf"/>
</dbReference>
<evidence type="ECO:0000259" key="1">
    <source>
        <dbReference type="Pfam" id="PF01493"/>
    </source>
</evidence>
<dbReference type="GO" id="GO:0015948">
    <property type="term" value="P:methanogenesis"/>
    <property type="evidence" value="ECO:0007669"/>
    <property type="project" value="InterPro"/>
</dbReference>
<protein>
    <submittedName>
        <fullName evidence="2">Formyltransferase/hydrolase complex Fhc subunit C</fullName>
    </submittedName>
</protein>
<keyword evidence="2" id="KW-0378">Hydrolase</keyword>
<name>A0A517QM21_9PLAN</name>
<sequence length="250" mass="26462">MREQSAKTIAKTLVFRGNEKVPCGDFFDVSGSATDDNTVLWEGNLHKIKLIGSHHSSGTLRVEGNVGMHFGAEMTGGEIILHGDASDWLGAEMRGGAIHVHGNVGNLAGAVYRGGRKGMLGGEILIDGNAGNEIGHTMRRGLIAVAGNAGDAAGVGMIAGSIMIFGEPGIRNGAGMKRGTIALCQPCGQPEVLPTFKKASLYQPLFLQLYFRHLQEAGFPVPEECLAANYQRYCGDLLELGKGEIFTHVS</sequence>
<dbReference type="InterPro" id="IPR017550">
    <property type="entry name" value="Formylmethanofuran_DH_suC"/>
</dbReference>
<accession>A0A517QM21</accession>
<keyword evidence="3" id="KW-1185">Reference proteome</keyword>
<dbReference type="EMBL" id="CP036267">
    <property type="protein sequence ID" value="QDT32692.1"/>
    <property type="molecule type" value="Genomic_DNA"/>
</dbReference>
<dbReference type="GO" id="GO:0016740">
    <property type="term" value="F:transferase activity"/>
    <property type="evidence" value="ECO:0007669"/>
    <property type="project" value="UniProtKB-KW"/>
</dbReference>
<organism evidence="2 3">
    <name type="scientific">Thalassoglobus polymorphus</name>
    <dbReference type="NCBI Taxonomy" id="2527994"/>
    <lineage>
        <taxon>Bacteria</taxon>
        <taxon>Pseudomonadati</taxon>
        <taxon>Planctomycetota</taxon>
        <taxon>Planctomycetia</taxon>
        <taxon>Planctomycetales</taxon>
        <taxon>Planctomycetaceae</taxon>
        <taxon>Thalassoglobus</taxon>
    </lineage>
</organism>